<evidence type="ECO:0000313" key="2">
    <source>
        <dbReference type="Proteomes" id="UP000266861"/>
    </source>
</evidence>
<name>A0A397J1U9_9GLOM</name>
<protein>
    <submittedName>
        <fullName evidence="1">Uncharacterized protein</fullName>
    </submittedName>
</protein>
<reference evidence="1 2" key="1">
    <citation type="submission" date="2018-08" db="EMBL/GenBank/DDBJ databases">
        <title>Genome and evolution of the arbuscular mycorrhizal fungus Diversispora epigaea (formerly Glomus versiforme) and its bacterial endosymbionts.</title>
        <authorList>
            <person name="Sun X."/>
            <person name="Fei Z."/>
            <person name="Harrison M."/>
        </authorList>
    </citation>
    <scope>NUCLEOTIDE SEQUENCE [LARGE SCALE GENOMIC DNA]</scope>
    <source>
        <strain evidence="1 2">IT104</strain>
    </source>
</reference>
<dbReference type="Proteomes" id="UP000266861">
    <property type="component" value="Unassembled WGS sequence"/>
</dbReference>
<dbReference type="AlphaFoldDB" id="A0A397J1U9"/>
<organism evidence="1 2">
    <name type="scientific">Diversispora epigaea</name>
    <dbReference type="NCBI Taxonomy" id="1348612"/>
    <lineage>
        <taxon>Eukaryota</taxon>
        <taxon>Fungi</taxon>
        <taxon>Fungi incertae sedis</taxon>
        <taxon>Mucoromycota</taxon>
        <taxon>Glomeromycotina</taxon>
        <taxon>Glomeromycetes</taxon>
        <taxon>Diversisporales</taxon>
        <taxon>Diversisporaceae</taxon>
        <taxon>Diversispora</taxon>
    </lineage>
</organism>
<evidence type="ECO:0000313" key="1">
    <source>
        <dbReference type="EMBL" id="RHZ82151.1"/>
    </source>
</evidence>
<sequence>MVRKDKKSTICVCCNRGLSTPQKLRQHYASSKNQCTQLSAFIQVSINVSETVPLQIPEITLNINIPFSDQKLEWEYQNTMILFRNRKRGFRKGQLSSRWDVVIYKVIQDLQLYLGNGKTRKDVVNYIRKNLTLSFPKIITQAKADSEQNSSNNDTAFSKILPKTPSQVLKNANDRLPGETIRKWGSKLRKRIMYLSDKDCGQPKNLAECKDLYDELLQIDGEAYNNIKPTKQTKEEQEFFRELENEESNRQVIIKSTKNQETRKPVQLHESLIMITGDHEKSIIFREQILGRALKRRAVAVHNAKVPKYHSDNGSDIRKMLESQRKPFQELLEKEFDKRGQFKFSLCSLTKFLVDNKPGDKEKDNKKNTRIDWLRNKQIIVYNRSEIDNYLSNAFEQIINQVEGRGGKSNA</sequence>
<dbReference type="EMBL" id="PQFF01000105">
    <property type="protein sequence ID" value="RHZ82151.1"/>
    <property type="molecule type" value="Genomic_DNA"/>
</dbReference>
<proteinExistence type="predicted"/>
<dbReference type="OrthoDB" id="2409758at2759"/>
<gene>
    <name evidence="1" type="ORF">Glove_113g18</name>
</gene>
<accession>A0A397J1U9</accession>
<keyword evidence="2" id="KW-1185">Reference proteome</keyword>
<comment type="caution">
    <text evidence="1">The sequence shown here is derived from an EMBL/GenBank/DDBJ whole genome shotgun (WGS) entry which is preliminary data.</text>
</comment>